<evidence type="ECO:0000256" key="1">
    <source>
        <dbReference type="SAM" id="Coils"/>
    </source>
</evidence>
<sequence>MKFYKIKLIGKIFVAVILVIGLGIYIGDGLFGNRSYIVLKNLQNQKAFLYKDIIRLEEENAKLQKIYLERASLSPDYKEIL</sequence>
<gene>
    <name evidence="3" type="ORF">CURT_0185</name>
</gene>
<evidence type="ECO:0000313" key="4">
    <source>
        <dbReference type="Proteomes" id="UP000509722"/>
    </source>
</evidence>
<name>A0AAE7E8Q9_9BACT</name>
<reference evidence="3 4" key="1">
    <citation type="submission" date="2020-05" db="EMBL/GenBank/DDBJ databases">
        <title>Complete genome sequencing of Campylobacter and Arcobacter type strains.</title>
        <authorList>
            <person name="Miller W.G."/>
            <person name="Yee E."/>
        </authorList>
    </citation>
    <scope>NUCLEOTIDE SEQUENCE [LARGE SCALE GENOMIC DNA]</scope>
    <source>
        <strain evidence="3 4">LMG 6451</strain>
    </source>
</reference>
<keyword evidence="2" id="KW-0812">Transmembrane</keyword>
<dbReference type="AlphaFoldDB" id="A0AAE7E8Q9"/>
<keyword evidence="2" id="KW-0472">Membrane</keyword>
<dbReference type="RefSeq" id="WP_018712569.1">
    <property type="nucleotide sequence ID" value="NZ_CP053832.1"/>
</dbReference>
<organism evidence="3 4">
    <name type="scientific">Campylobacter ureolyticus</name>
    <dbReference type="NCBI Taxonomy" id="827"/>
    <lineage>
        <taxon>Bacteria</taxon>
        <taxon>Pseudomonadati</taxon>
        <taxon>Campylobacterota</taxon>
        <taxon>Epsilonproteobacteria</taxon>
        <taxon>Campylobacterales</taxon>
        <taxon>Campylobacteraceae</taxon>
        <taxon>Campylobacter</taxon>
    </lineage>
</organism>
<dbReference type="EMBL" id="CP053832">
    <property type="protein sequence ID" value="QKF83714.1"/>
    <property type="molecule type" value="Genomic_DNA"/>
</dbReference>
<dbReference type="Proteomes" id="UP000509722">
    <property type="component" value="Chromosome"/>
</dbReference>
<protein>
    <recommendedName>
        <fullName evidence="5">Septum formation initiator</fullName>
    </recommendedName>
</protein>
<feature type="coiled-coil region" evidence="1">
    <location>
        <begin position="39"/>
        <end position="66"/>
    </location>
</feature>
<accession>A0AAE7E8Q9</accession>
<proteinExistence type="predicted"/>
<evidence type="ECO:0000256" key="2">
    <source>
        <dbReference type="SAM" id="Phobius"/>
    </source>
</evidence>
<dbReference type="GeneID" id="77175097"/>
<evidence type="ECO:0000313" key="3">
    <source>
        <dbReference type="EMBL" id="QKF83714.1"/>
    </source>
</evidence>
<keyword evidence="2" id="KW-1133">Transmembrane helix</keyword>
<keyword evidence="1" id="KW-0175">Coiled coil</keyword>
<evidence type="ECO:0008006" key="5">
    <source>
        <dbReference type="Google" id="ProtNLM"/>
    </source>
</evidence>
<feature type="transmembrane region" description="Helical" evidence="2">
    <location>
        <begin position="12"/>
        <end position="31"/>
    </location>
</feature>